<name>A0A8J9T5B5_PHATR</name>
<feature type="domain" description="Adaptor protein ClpS core" evidence="2">
    <location>
        <begin position="87"/>
        <end position="153"/>
    </location>
</feature>
<gene>
    <name evidence="3" type="ORF">PTTT1_LOCUS27592</name>
</gene>
<dbReference type="InterPro" id="IPR003769">
    <property type="entry name" value="ClpS_core"/>
</dbReference>
<evidence type="ECO:0000313" key="3">
    <source>
        <dbReference type="EMBL" id="CAG9284977.1"/>
    </source>
</evidence>
<feature type="chain" id="PRO_5035419646" description="Adaptor protein ClpS core domain-containing protein" evidence="1">
    <location>
        <begin position="22"/>
        <end position="167"/>
    </location>
</feature>
<dbReference type="Pfam" id="PF02617">
    <property type="entry name" value="ClpS"/>
    <property type="match status" value="1"/>
</dbReference>
<evidence type="ECO:0000259" key="2">
    <source>
        <dbReference type="Pfam" id="PF02617"/>
    </source>
</evidence>
<dbReference type="Gene3D" id="3.30.1390.10">
    <property type="match status" value="1"/>
</dbReference>
<protein>
    <recommendedName>
        <fullName evidence="2">Adaptor protein ClpS core domain-containing protein</fullName>
    </recommendedName>
</protein>
<sequence length="167" mass="18696">MLSSRFVGIAILLAVVRWGEAFSITAPTSVTSRSSSTVRFMAPMAQPETQIKTKTKQVTKEKQEVIQKSKVSTGDPVQKRDEDFQDAPMYKLMLLADDGYDGEHVITRMCAILEDMDEDAAATVFKQAQQSGKAMCGKYPFERAELFKEQLVRSTPMIFSDLEEENA</sequence>
<dbReference type="EMBL" id="OU594943">
    <property type="protein sequence ID" value="CAG9284977.1"/>
    <property type="molecule type" value="Genomic_DNA"/>
</dbReference>
<dbReference type="GO" id="GO:0030163">
    <property type="term" value="P:protein catabolic process"/>
    <property type="evidence" value="ECO:0007669"/>
    <property type="project" value="InterPro"/>
</dbReference>
<dbReference type="SUPFAM" id="SSF54736">
    <property type="entry name" value="ClpS-like"/>
    <property type="match status" value="1"/>
</dbReference>
<dbReference type="InterPro" id="IPR014719">
    <property type="entry name" value="Ribosomal_bL12_C/ClpS-like"/>
</dbReference>
<accession>A0A8J9T5B5</accession>
<proteinExistence type="predicted"/>
<evidence type="ECO:0000256" key="1">
    <source>
        <dbReference type="SAM" id="SignalP"/>
    </source>
</evidence>
<keyword evidence="1" id="KW-0732">Signal</keyword>
<feature type="signal peptide" evidence="1">
    <location>
        <begin position="1"/>
        <end position="21"/>
    </location>
</feature>
<dbReference type="AlphaFoldDB" id="A0A8J9T5B5"/>
<organism evidence="3">
    <name type="scientific">Phaeodactylum tricornutum</name>
    <name type="common">Diatom</name>
    <dbReference type="NCBI Taxonomy" id="2850"/>
    <lineage>
        <taxon>Eukaryota</taxon>
        <taxon>Sar</taxon>
        <taxon>Stramenopiles</taxon>
        <taxon>Ochrophyta</taxon>
        <taxon>Bacillariophyta</taxon>
        <taxon>Bacillariophyceae</taxon>
        <taxon>Bacillariophycidae</taxon>
        <taxon>Naviculales</taxon>
        <taxon>Phaeodactylaceae</taxon>
        <taxon>Phaeodactylum</taxon>
    </lineage>
</organism>
<reference evidence="3" key="1">
    <citation type="submission" date="2022-02" db="EMBL/GenBank/DDBJ databases">
        <authorList>
            <person name="Giguere J D."/>
        </authorList>
    </citation>
    <scope>NUCLEOTIDE SEQUENCE</scope>
    <source>
        <strain evidence="3">CCAP 1055/1</strain>
    </source>
</reference>
<dbReference type="Proteomes" id="UP000836788">
    <property type="component" value="Chromosome 2"/>
</dbReference>